<proteinExistence type="predicted"/>
<dbReference type="Proteomes" id="UP000502721">
    <property type="component" value="Segment"/>
</dbReference>
<keyword evidence="2" id="KW-1185">Reference proteome</keyword>
<dbReference type="RefSeq" id="YP_010086706.1">
    <property type="nucleotide sequence ID" value="NC_055467.1"/>
</dbReference>
<organism evidence="1 2">
    <name type="scientific">Cyclophragma undans nucleopolyhedrovirus</name>
    <dbReference type="NCBI Taxonomy" id="1906244"/>
    <lineage>
        <taxon>Viruses</taxon>
        <taxon>Viruses incertae sedis</taxon>
        <taxon>Naldaviricetes</taxon>
        <taxon>Lefavirales</taxon>
        <taxon>Baculoviridae</taxon>
        <taxon>Alphabaculovirus</taxon>
        <taxon>Alphabaculovirus cycundantis</taxon>
    </lineage>
</organism>
<name>A0A288QZM6_9ABAC</name>
<accession>A0A288QZM6</accession>
<sequence length="91" mass="10708">MVVPKMVQWRCVDDATLKMICTVMGNLDYYIELHNRLEMMIDEEMKSIHEDDTSGDAVEDYETVRNFLRNSMTTENERELYALALKIKSIL</sequence>
<protein>
    <submittedName>
        <fullName evidence="1">Cyun104</fullName>
    </submittedName>
</protein>
<reference evidence="1" key="1">
    <citation type="submission" date="2018-05" db="EMBL/GenBank/DDBJ databases">
        <title>Genome sequence and analysis of Cyclophragma undans nucleopolyhedrovirus: a distinct group I alphabaculovirus.</title>
        <authorList>
            <person name="Zhu Z."/>
            <person name="Yin F."/>
            <person name="Liu X."/>
            <person name="Hou D."/>
            <person name="Wang J."/>
            <person name="Zhang L."/>
            <person name="Arif B."/>
            <person name="Wang H."/>
            <person name="Deng F."/>
            <person name="Hu Z."/>
        </authorList>
    </citation>
    <scope>NUCLEOTIDE SEQUENCE [LARGE SCALE GENOMIC DNA]</scope>
    <source>
        <strain evidence="1">Whiov</strain>
    </source>
</reference>
<evidence type="ECO:0000313" key="1">
    <source>
        <dbReference type="EMBL" id="AOT85562.1"/>
    </source>
</evidence>
<evidence type="ECO:0000313" key="2">
    <source>
        <dbReference type="Proteomes" id="UP000502721"/>
    </source>
</evidence>
<dbReference type="KEGG" id="vg:65101924"/>
<dbReference type="InterPro" id="IPR020312">
    <property type="entry name" value="DUF5497"/>
</dbReference>
<dbReference type="Pfam" id="PF17601">
    <property type="entry name" value="DUF5497"/>
    <property type="match status" value="1"/>
</dbReference>
<dbReference type="GeneID" id="65101924"/>
<dbReference type="EMBL" id="KT957089">
    <property type="protein sequence ID" value="AOT85562.1"/>
    <property type="molecule type" value="Genomic_DNA"/>
</dbReference>